<evidence type="ECO:0000256" key="1">
    <source>
        <dbReference type="SAM" id="Phobius"/>
    </source>
</evidence>
<dbReference type="Proteomes" id="UP001497453">
    <property type="component" value="Chromosome 2"/>
</dbReference>
<keyword evidence="1" id="KW-0812">Transmembrane</keyword>
<dbReference type="EMBL" id="OZ037945">
    <property type="protein sequence ID" value="CAL1702813.1"/>
    <property type="molecule type" value="Genomic_DNA"/>
</dbReference>
<gene>
    <name evidence="2" type="ORF">GFSPODELE1_LOCUS4242</name>
</gene>
<evidence type="ECO:0000313" key="3">
    <source>
        <dbReference type="Proteomes" id="UP001497453"/>
    </source>
</evidence>
<feature type="transmembrane region" description="Helical" evidence="1">
    <location>
        <begin position="58"/>
        <end position="82"/>
    </location>
</feature>
<feature type="transmembrane region" description="Helical" evidence="1">
    <location>
        <begin position="12"/>
        <end position="37"/>
    </location>
</feature>
<keyword evidence="3" id="KW-1185">Reference proteome</keyword>
<protein>
    <submittedName>
        <fullName evidence="2">Uncharacterized protein</fullName>
    </submittedName>
</protein>
<keyword evidence="1" id="KW-1133">Transmembrane helix</keyword>
<sequence>MDDLTHVIVNLISNFIFILILVFLDHCFPFFVVLELIWETGRLEPDPELTWMEASRRLYKMIAVAALFGILPITAVSLYHVYWQ</sequence>
<evidence type="ECO:0000313" key="2">
    <source>
        <dbReference type="EMBL" id="CAL1702813.1"/>
    </source>
</evidence>
<reference evidence="3" key="1">
    <citation type="submission" date="2024-04" db="EMBL/GenBank/DDBJ databases">
        <authorList>
            <person name="Shaw F."/>
            <person name="Minotto A."/>
        </authorList>
    </citation>
    <scope>NUCLEOTIDE SEQUENCE [LARGE SCALE GENOMIC DNA]</scope>
</reference>
<keyword evidence="1" id="KW-0472">Membrane</keyword>
<organism evidence="2 3">
    <name type="scientific">Somion occarium</name>
    <dbReference type="NCBI Taxonomy" id="3059160"/>
    <lineage>
        <taxon>Eukaryota</taxon>
        <taxon>Fungi</taxon>
        <taxon>Dikarya</taxon>
        <taxon>Basidiomycota</taxon>
        <taxon>Agaricomycotina</taxon>
        <taxon>Agaricomycetes</taxon>
        <taxon>Polyporales</taxon>
        <taxon>Cerrenaceae</taxon>
        <taxon>Somion</taxon>
    </lineage>
</organism>
<accession>A0ABP1D4H9</accession>
<name>A0ABP1D4H9_9APHY</name>
<proteinExistence type="predicted"/>